<dbReference type="GO" id="GO:0005886">
    <property type="term" value="C:plasma membrane"/>
    <property type="evidence" value="ECO:0007669"/>
    <property type="project" value="TreeGrafter"/>
</dbReference>
<dbReference type="GO" id="GO:0006813">
    <property type="term" value="P:potassium ion transport"/>
    <property type="evidence" value="ECO:0007669"/>
    <property type="project" value="InterPro"/>
</dbReference>
<evidence type="ECO:0000256" key="5">
    <source>
        <dbReference type="ARBA" id="ARBA00022989"/>
    </source>
</evidence>
<dbReference type="InterPro" id="IPR004680">
    <property type="entry name" value="Cit_transptr-like_dom"/>
</dbReference>
<dbReference type="Proteomes" id="UP000559404">
    <property type="component" value="Unassembled WGS sequence"/>
</dbReference>
<comment type="subcellular location">
    <subcellularLocation>
        <location evidence="1">Membrane</location>
        <topology evidence="1">Multi-pass membrane protein</topology>
    </subcellularLocation>
</comment>
<evidence type="ECO:0000256" key="6">
    <source>
        <dbReference type="ARBA" id="ARBA00023136"/>
    </source>
</evidence>
<feature type="transmembrane region" description="Helical" evidence="8">
    <location>
        <begin position="506"/>
        <end position="525"/>
    </location>
</feature>
<dbReference type="PROSITE" id="PS51202">
    <property type="entry name" value="RCK_C"/>
    <property type="match status" value="2"/>
</dbReference>
<evidence type="ECO:0000256" key="8">
    <source>
        <dbReference type="SAM" id="Phobius"/>
    </source>
</evidence>
<accession>A0A838XFI3</accession>
<dbReference type="PANTHER" id="PTHR43652">
    <property type="entry name" value="BASIC AMINO ACID ANTIPORTER YFCC-RELATED"/>
    <property type="match status" value="1"/>
</dbReference>
<evidence type="ECO:0000259" key="9">
    <source>
        <dbReference type="PROSITE" id="PS51202"/>
    </source>
</evidence>
<keyword evidence="11" id="KW-1185">Reference proteome</keyword>
<evidence type="ECO:0000256" key="7">
    <source>
        <dbReference type="SAM" id="MobiDB-lite"/>
    </source>
</evidence>
<keyword evidence="4" id="KW-0677">Repeat</keyword>
<evidence type="ECO:0000313" key="11">
    <source>
        <dbReference type="Proteomes" id="UP000559404"/>
    </source>
</evidence>
<dbReference type="InterPro" id="IPR036721">
    <property type="entry name" value="RCK_C_sf"/>
</dbReference>
<sequence length="614" mass="64747">MTPADLPMLLTLLVIVVTIVLYAIDRFALEFIALGSVVALLAIFSLAPLVSDTQTAPTLGPADLLAGFANPALITVICLLIVGQALFQTDALDKPAKMMVKATRRHPYFAAGAILTTVAVTSGFLNNTPVVVMFLPILSAVAAAQGKSASRFLMPLSFIAILGGMTTLIGSSTNLLVADVAARTSDVRLGFFSFTGFGAILAAVGALYVIFVMPLLLRARRTMADELQSSSGKQFIAQIAITAGHPLEGVEAVAGLFPPLKDMTVRLVQRGERPILPPFENVTLSVGDTVIVAATRSALTSALARRNPLMGTEGNETDDTEPAPSQRSLTLTEAMVAPASRLSGRTIAQSGFHSATGCVIMGVQRRSRMPRMAMTEIRLEPGDVLLIAGGASEIEKLRRYHDVLLLDWSTAEVPPRRLAPRALAIFALLVAVIASGLVPIVSAALTATFAMIAAGCLNVRQALRAVDSRIFMLIGASIASATALEATGGATAIADLLVGALEAQPPMMILSALFFLVMVMTNLLSNNATAVLLTPIAINMAIQTGLPVEAFVTCVIFAANCSFATPIGYQTNLIVMGPGHYRFSDFLIAGTPLAILIWLTFTFLAPVYYGFDML</sequence>
<dbReference type="InterPro" id="IPR051679">
    <property type="entry name" value="DASS-Related_Transporters"/>
</dbReference>
<keyword evidence="6 8" id="KW-0472">Membrane</keyword>
<keyword evidence="3 8" id="KW-0812">Transmembrane</keyword>
<feature type="domain" description="RCK C-terminal" evidence="9">
    <location>
        <begin position="224"/>
        <end position="308"/>
    </location>
</feature>
<feature type="transmembrane region" description="Helical" evidence="8">
    <location>
        <begin position="546"/>
        <end position="567"/>
    </location>
</feature>
<feature type="transmembrane region" description="Helical" evidence="8">
    <location>
        <begin position="156"/>
        <end position="177"/>
    </location>
</feature>
<feature type="transmembrane region" description="Helical" evidence="8">
    <location>
        <begin position="65"/>
        <end position="87"/>
    </location>
</feature>
<dbReference type="EMBL" id="JACEON010000001">
    <property type="protein sequence ID" value="MBA4610199.1"/>
    <property type="molecule type" value="Genomic_DNA"/>
</dbReference>
<dbReference type="Pfam" id="PF03600">
    <property type="entry name" value="CitMHS"/>
    <property type="match status" value="1"/>
</dbReference>
<feature type="transmembrane region" description="Helical" evidence="8">
    <location>
        <begin position="587"/>
        <end position="611"/>
    </location>
</feature>
<gene>
    <name evidence="10" type="ORF">H1W37_00935</name>
</gene>
<dbReference type="RefSeq" id="WP_181758388.1">
    <property type="nucleotide sequence ID" value="NZ_BMCR01000001.1"/>
</dbReference>
<evidence type="ECO:0000256" key="4">
    <source>
        <dbReference type="ARBA" id="ARBA00022737"/>
    </source>
</evidence>
<proteinExistence type="predicted"/>
<evidence type="ECO:0000313" key="10">
    <source>
        <dbReference type="EMBL" id="MBA4610199.1"/>
    </source>
</evidence>
<organism evidence="10 11">
    <name type="scientific">Stappia taiwanensis</name>
    <dbReference type="NCBI Taxonomy" id="992267"/>
    <lineage>
        <taxon>Bacteria</taxon>
        <taxon>Pseudomonadati</taxon>
        <taxon>Pseudomonadota</taxon>
        <taxon>Alphaproteobacteria</taxon>
        <taxon>Hyphomicrobiales</taxon>
        <taxon>Stappiaceae</taxon>
        <taxon>Stappia</taxon>
    </lineage>
</organism>
<dbReference type="Pfam" id="PF02080">
    <property type="entry name" value="TrkA_C"/>
    <property type="match status" value="1"/>
</dbReference>
<evidence type="ECO:0000256" key="3">
    <source>
        <dbReference type="ARBA" id="ARBA00022692"/>
    </source>
</evidence>
<dbReference type="InterPro" id="IPR006037">
    <property type="entry name" value="RCK_C"/>
</dbReference>
<feature type="region of interest" description="Disordered" evidence="7">
    <location>
        <begin position="306"/>
        <end position="326"/>
    </location>
</feature>
<reference evidence="10 11" key="2">
    <citation type="submission" date="2020-08" db="EMBL/GenBank/DDBJ databases">
        <title>Stappia taiwanensis sp. nov., isolated from a coastal thermal spring.</title>
        <authorList>
            <person name="Kampfer P."/>
        </authorList>
    </citation>
    <scope>NUCLEOTIDE SEQUENCE [LARGE SCALE GENOMIC DNA]</scope>
    <source>
        <strain evidence="10 11">DSM 23284</strain>
    </source>
</reference>
<feature type="transmembrane region" description="Helical" evidence="8">
    <location>
        <begin position="31"/>
        <end position="50"/>
    </location>
</feature>
<feature type="transmembrane region" description="Helical" evidence="8">
    <location>
        <begin position="418"/>
        <end position="434"/>
    </location>
</feature>
<keyword evidence="5 8" id="KW-1133">Transmembrane helix</keyword>
<dbReference type="Gene3D" id="3.30.70.1450">
    <property type="entry name" value="Regulator of K+ conductance, C-terminal domain"/>
    <property type="match status" value="1"/>
</dbReference>
<comment type="caution">
    <text evidence="10">The sequence shown here is derived from an EMBL/GenBank/DDBJ whole genome shotgun (WGS) entry which is preliminary data.</text>
</comment>
<feature type="transmembrane region" description="Helical" evidence="8">
    <location>
        <begin position="6"/>
        <end position="24"/>
    </location>
</feature>
<dbReference type="GO" id="GO:0008324">
    <property type="term" value="F:monoatomic cation transmembrane transporter activity"/>
    <property type="evidence" value="ECO:0007669"/>
    <property type="project" value="InterPro"/>
</dbReference>
<feature type="domain" description="RCK C-terminal" evidence="9">
    <location>
        <begin position="318"/>
        <end position="403"/>
    </location>
</feature>
<name>A0A838XFI3_9HYPH</name>
<evidence type="ECO:0000256" key="1">
    <source>
        <dbReference type="ARBA" id="ARBA00004141"/>
    </source>
</evidence>
<dbReference type="SUPFAM" id="SSF116726">
    <property type="entry name" value="TrkA C-terminal domain-like"/>
    <property type="match status" value="2"/>
</dbReference>
<dbReference type="PANTHER" id="PTHR43652:SF2">
    <property type="entry name" value="BASIC AMINO ACID ANTIPORTER YFCC-RELATED"/>
    <property type="match status" value="1"/>
</dbReference>
<evidence type="ECO:0000256" key="2">
    <source>
        <dbReference type="ARBA" id="ARBA00022448"/>
    </source>
</evidence>
<feature type="transmembrane region" description="Helical" evidence="8">
    <location>
        <begin position="108"/>
        <end position="125"/>
    </location>
</feature>
<reference evidence="10 11" key="1">
    <citation type="submission" date="2020-07" db="EMBL/GenBank/DDBJ databases">
        <authorList>
            <person name="Li M."/>
        </authorList>
    </citation>
    <scope>NUCLEOTIDE SEQUENCE [LARGE SCALE GENOMIC DNA]</scope>
    <source>
        <strain evidence="10 11">DSM 23284</strain>
    </source>
</reference>
<keyword evidence="2" id="KW-0813">Transport</keyword>
<feature type="transmembrane region" description="Helical" evidence="8">
    <location>
        <begin position="471"/>
        <end position="494"/>
    </location>
</feature>
<protein>
    <submittedName>
        <fullName evidence="10">SLC13 family permease</fullName>
    </submittedName>
</protein>
<dbReference type="AlphaFoldDB" id="A0A838XFI3"/>
<feature type="transmembrane region" description="Helical" evidence="8">
    <location>
        <begin position="189"/>
        <end position="217"/>
    </location>
</feature>